<keyword evidence="1" id="KW-0472">Membrane</keyword>
<protein>
    <submittedName>
        <fullName evidence="2">Uncharacterized protein</fullName>
    </submittedName>
</protein>
<reference evidence="2" key="1">
    <citation type="submission" date="2021-03" db="EMBL/GenBank/DDBJ databases">
        <title>Bacillus suaedae sp. nov., isolated from Suaeda aralocaspica.</title>
        <authorList>
            <person name="Lei R.F.R."/>
        </authorList>
    </citation>
    <scope>NUCLEOTIDE SEQUENCE</scope>
    <source>
        <strain evidence="2">YZJH907-2</strain>
    </source>
</reference>
<feature type="transmembrane region" description="Helical" evidence="1">
    <location>
        <begin position="65"/>
        <end position="91"/>
    </location>
</feature>
<organism evidence="2 3">
    <name type="scientific">Halalkalibacter suaedae</name>
    <dbReference type="NCBI Taxonomy" id="2822140"/>
    <lineage>
        <taxon>Bacteria</taxon>
        <taxon>Bacillati</taxon>
        <taxon>Bacillota</taxon>
        <taxon>Bacilli</taxon>
        <taxon>Bacillales</taxon>
        <taxon>Bacillaceae</taxon>
        <taxon>Halalkalibacter</taxon>
    </lineage>
</organism>
<evidence type="ECO:0000256" key="1">
    <source>
        <dbReference type="SAM" id="Phobius"/>
    </source>
</evidence>
<accession>A0A941AT53</accession>
<keyword evidence="1" id="KW-1133">Transmembrane helix</keyword>
<proteinExistence type="predicted"/>
<feature type="transmembrane region" description="Helical" evidence="1">
    <location>
        <begin position="6"/>
        <end position="26"/>
    </location>
</feature>
<dbReference type="Proteomes" id="UP000678228">
    <property type="component" value="Unassembled WGS sequence"/>
</dbReference>
<evidence type="ECO:0000313" key="2">
    <source>
        <dbReference type="EMBL" id="MBP3950909.1"/>
    </source>
</evidence>
<keyword evidence="1" id="KW-0812">Transmembrane</keyword>
<keyword evidence="3" id="KW-1185">Reference proteome</keyword>
<evidence type="ECO:0000313" key="3">
    <source>
        <dbReference type="Proteomes" id="UP000678228"/>
    </source>
</evidence>
<dbReference type="EMBL" id="JAGKSQ010000002">
    <property type="protein sequence ID" value="MBP3950909.1"/>
    <property type="molecule type" value="Genomic_DNA"/>
</dbReference>
<gene>
    <name evidence="2" type="ORF">J7W16_07145</name>
</gene>
<comment type="caution">
    <text evidence="2">The sequence shown here is derived from an EMBL/GenBank/DDBJ whole genome shotgun (WGS) entry which is preliminary data.</text>
</comment>
<feature type="transmembrane region" description="Helical" evidence="1">
    <location>
        <begin position="38"/>
        <end position="59"/>
    </location>
</feature>
<dbReference type="AlphaFoldDB" id="A0A941AT53"/>
<dbReference type="RefSeq" id="WP_210596582.1">
    <property type="nucleotide sequence ID" value="NZ_JAGKSQ010000002.1"/>
</dbReference>
<name>A0A941AT53_9BACI</name>
<sequence>MIALAIVLYIIFMGLATYGSILYASFMTRETGQFDIHSTIAGFMHVGLSVLAFFCWFSFAWGMGLFVLIAGFVLGVGLMVAGELVLFIFIFDRKEKWIENYQESSDEEISLQVEVE</sequence>